<gene>
    <name evidence="1" type="ORF">TSPGSL018_20254</name>
</gene>
<dbReference type="AlphaFoldDB" id="A0A061S057"/>
<proteinExistence type="predicted"/>
<accession>A0A061S057</accession>
<name>A0A061S057_9CHLO</name>
<evidence type="ECO:0000313" key="1">
    <source>
        <dbReference type="EMBL" id="JAC76409.1"/>
    </source>
</evidence>
<feature type="non-terminal residue" evidence="1">
    <location>
        <position position="1"/>
    </location>
</feature>
<protein>
    <submittedName>
        <fullName evidence="1">Uncharacterized protein</fullName>
    </submittedName>
</protein>
<sequence>SLAPILFKLKKFFPDSYRTQPCPACQPVGSPLTPSFGLLDCNKNQF</sequence>
<organism evidence="1">
    <name type="scientific">Tetraselmis sp. GSL018</name>
    <dbReference type="NCBI Taxonomy" id="582737"/>
    <lineage>
        <taxon>Eukaryota</taxon>
        <taxon>Viridiplantae</taxon>
        <taxon>Chlorophyta</taxon>
        <taxon>core chlorophytes</taxon>
        <taxon>Chlorodendrophyceae</taxon>
        <taxon>Chlorodendrales</taxon>
        <taxon>Chlorodendraceae</taxon>
        <taxon>Tetraselmis</taxon>
    </lineage>
</organism>
<reference evidence="1" key="1">
    <citation type="submission" date="2014-05" db="EMBL/GenBank/DDBJ databases">
        <title>The transcriptome of the halophilic microalga Tetraselmis sp. GSL018 isolated from the Great Salt Lake, Utah.</title>
        <authorList>
            <person name="Jinkerson R.E."/>
            <person name="D'Adamo S."/>
            <person name="Posewitz M.C."/>
        </authorList>
    </citation>
    <scope>NUCLEOTIDE SEQUENCE</scope>
    <source>
        <strain evidence="1">GSL018</strain>
    </source>
</reference>
<dbReference type="EMBL" id="GBEZ01009163">
    <property type="protein sequence ID" value="JAC76409.1"/>
    <property type="molecule type" value="Transcribed_RNA"/>
</dbReference>